<proteinExistence type="predicted"/>
<dbReference type="PROSITE" id="PS50977">
    <property type="entry name" value="HTH_TETR_2"/>
    <property type="match status" value="1"/>
</dbReference>
<reference evidence="4 5" key="1">
    <citation type="submission" date="2017-10" db="EMBL/GenBank/DDBJ databases">
        <title>Genome announcement of Methylocella silvestris TVC from permafrost.</title>
        <authorList>
            <person name="Wang J."/>
            <person name="Geng K."/>
            <person name="Ul-Haque F."/>
            <person name="Crombie A.T."/>
            <person name="Street L.E."/>
            <person name="Wookey P.A."/>
            <person name="Murrell J.C."/>
            <person name="Pratscher J."/>
        </authorList>
    </citation>
    <scope>NUCLEOTIDE SEQUENCE [LARGE SCALE GENOMIC DNA]</scope>
    <source>
        <strain evidence="4 5">TVC</strain>
    </source>
</reference>
<evidence type="ECO:0000313" key="4">
    <source>
        <dbReference type="EMBL" id="PNG26714.1"/>
    </source>
</evidence>
<comment type="caution">
    <text evidence="4">The sequence shown here is derived from an EMBL/GenBank/DDBJ whole genome shotgun (WGS) entry which is preliminary data.</text>
</comment>
<dbReference type="InterPro" id="IPR009057">
    <property type="entry name" value="Homeodomain-like_sf"/>
</dbReference>
<dbReference type="PANTHER" id="PTHR30328:SF54">
    <property type="entry name" value="HTH-TYPE TRANSCRIPTIONAL REPRESSOR SCO4008"/>
    <property type="match status" value="1"/>
</dbReference>
<dbReference type="Pfam" id="PF09209">
    <property type="entry name" value="CecR_C"/>
    <property type="match status" value="1"/>
</dbReference>
<name>A0A2J7TIW5_METSI</name>
<dbReference type="EMBL" id="PDZR01000005">
    <property type="protein sequence ID" value="PNG26714.1"/>
    <property type="molecule type" value="Genomic_DNA"/>
</dbReference>
<dbReference type="InterPro" id="IPR050109">
    <property type="entry name" value="HTH-type_TetR-like_transc_reg"/>
</dbReference>
<dbReference type="PANTHER" id="PTHR30328">
    <property type="entry name" value="TRANSCRIPTIONAL REPRESSOR"/>
    <property type="match status" value="1"/>
</dbReference>
<feature type="domain" description="HTH tetR-type" evidence="3">
    <location>
        <begin position="76"/>
        <end position="136"/>
    </location>
</feature>
<dbReference type="InterPro" id="IPR036271">
    <property type="entry name" value="Tet_transcr_reg_TetR-rel_C_sf"/>
</dbReference>
<organism evidence="4 5">
    <name type="scientific">Methylocella silvestris</name>
    <dbReference type="NCBI Taxonomy" id="199596"/>
    <lineage>
        <taxon>Bacteria</taxon>
        <taxon>Pseudomonadati</taxon>
        <taxon>Pseudomonadota</taxon>
        <taxon>Alphaproteobacteria</taxon>
        <taxon>Hyphomicrobiales</taxon>
        <taxon>Beijerinckiaceae</taxon>
        <taxon>Methylocella</taxon>
    </lineage>
</organism>
<accession>A0A2J7TIW5</accession>
<sequence>MGRLAQSLEIWRRARLWHRRFRHCLPSAHGRRRRLARRRNRRSCLRFRQARGRRHGFRRRFGDVLHEEAEILRNADLTRQALLDHAACAFAENGFERAAVREITRRAEVNQAAINYHFGGKEALYREVLRLAFAALREASLLDEATVDRVGREEAVQLFIRQQVTALEKHDQLSRYLRILAWETLAPTPTPIYLDFIASAKLPMLDQAEKIVRRFLPAGAARAEITIATIWLTHQVAPFIRHYDLLSKPPLNLTIDRHFIEQLAADVGRMAVAGLNARTTAPEASSYYAEAQMA</sequence>
<dbReference type="AlphaFoldDB" id="A0A2J7TIW5"/>
<protein>
    <recommendedName>
        <fullName evidence="3">HTH tetR-type domain-containing protein</fullName>
    </recommendedName>
</protein>
<evidence type="ECO:0000259" key="3">
    <source>
        <dbReference type="PROSITE" id="PS50977"/>
    </source>
</evidence>
<evidence type="ECO:0000256" key="2">
    <source>
        <dbReference type="PROSITE-ProRule" id="PRU00335"/>
    </source>
</evidence>
<dbReference type="SUPFAM" id="SSF48498">
    <property type="entry name" value="Tetracyclin repressor-like, C-terminal domain"/>
    <property type="match status" value="1"/>
</dbReference>
<gene>
    <name evidence="4" type="ORF">CR492_06905</name>
</gene>
<dbReference type="Pfam" id="PF00440">
    <property type="entry name" value="TetR_N"/>
    <property type="match status" value="1"/>
</dbReference>
<dbReference type="InterPro" id="IPR001647">
    <property type="entry name" value="HTH_TetR"/>
</dbReference>
<dbReference type="Proteomes" id="UP000236286">
    <property type="component" value="Unassembled WGS sequence"/>
</dbReference>
<dbReference type="Gene3D" id="1.10.357.10">
    <property type="entry name" value="Tetracycline Repressor, domain 2"/>
    <property type="match status" value="1"/>
</dbReference>
<dbReference type="GO" id="GO:0003677">
    <property type="term" value="F:DNA binding"/>
    <property type="evidence" value="ECO:0007669"/>
    <property type="project" value="UniProtKB-UniRule"/>
</dbReference>
<evidence type="ECO:0000313" key="5">
    <source>
        <dbReference type="Proteomes" id="UP000236286"/>
    </source>
</evidence>
<dbReference type="OrthoDB" id="2356263at2"/>
<dbReference type="SUPFAM" id="SSF46689">
    <property type="entry name" value="Homeodomain-like"/>
    <property type="match status" value="1"/>
</dbReference>
<dbReference type="InterPro" id="IPR015292">
    <property type="entry name" value="Tscrpt_reg_YbiH_C"/>
</dbReference>
<dbReference type="PRINTS" id="PR00455">
    <property type="entry name" value="HTHTETR"/>
</dbReference>
<evidence type="ECO:0000256" key="1">
    <source>
        <dbReference type="ARBA" id="ARBA00023125"/>
    </source>
</evidence>
<keyword evidence="1 2" id="KW-0238">DNA-binding</keyword>
<feature type="DNA-binding region" description="H-T-H motif" evidence="2">
    <location>
        <begin position="99"/>
        <end position="118"/>
    </location>
</feature>